<proteinExistence type="predicted"/>
<protein>
    <submittedName>
        <fullName evidence="1">Uncharacterized protein</fullName>
    </submittedName>
</protein>
<sequence>MASDRSTYDQGSFLVKTKESIKPLAYVLEIQAHENCTKCGDKPNVSVHEDRVNLENDIFGITRKLSKDPKQKYQKNDKIADVLNYNPPYLCERYILDPSFRDQNTGNKYMEDLKKVAAPAM</sequence>
<reference evidence="1" key="1">
    <citation type="journal article" date="2020" name="Nature">
        <title>Giant virus diversity and host interactions through global metagenomics.</title>
        <authorList>
            <person name="Schulz F."/>
            <person name="Roux S."/>
            <person name="Paez-Espino D."/>
            <person name="Jungbluth S."/>
            <person name="Walsh D.A."/>
            <person name="Denef V.J."/>
            <person name="McMahon K.D."/>
            <person name="Konstantinidis K.T."/>
            <person name="Eloe-Fadrosh E.A."/>
            <person name="Kyrpides N.C."/>
            <person name="Woyke T."/>
        </authorList>
    </citation>
    <scope>NUCLEOTIDE SEQUENCE</scope>
    <source>
        <strain evidence="1">GVMAG-M-3300023184-177</strain>
    </source>
</reference>
<dbReference type="AlphaFoldDB" id="A0A6C0HV18"/>
<evidence type="ECO:0000313" key="1">
    <source>
        <dbReference type="EMBL" id="QHT84314.1"/>
    </source>
</evidence>
<organism evidence="1">
    <name type="scientific">viral metagenome</name>
    <dbReference type="NCBI Taxonomy" id="1070528"/>
    <lineage>
        <taxon>unclassified sequences</taxon>
        <taxon>metagenomes</taxon>
        <taxon>organismal metagenomes</taxon>
    </lineage>
</organism>
<accession>A0A6C0HV18</accession>
<name>A0A6C0HV18_9ZZZZ</name>
<dbReference type="EMBL" id="MN740017">
    <property type="protein sequence ID" value="QHT84314.1"/>
    <property type="molecule type" value="Genomic_DNA"/>
</dbReference>